<dbReference type="InterPro" id="IPR038718">
    <property type="entry name" value="SNF2-like_sf"/>
</dbReference>
<feature type="domain" description="Helicase C-terminal" evidence="5">
    <location>
        <begin position="955"/>
        <end position="1114"/>
    </location>
</feature>
<dbReference type="Gene3D" id="3.40.50.10810">
    <property type="entry name" value="Tandem AAA-ATPase domain"/>
    <property type="match status" value="1"/>
</dbReference>
<dbReference type="InterPro" id="IPR014001">
    <property type="entry name" value="Helicase_ATP-bd"/>
</dbReference>
<protein>
    <submittedName>
        <fullName evidence="6">DNA repair protein RAD5</fullName>
    </submittedName>
</protein>
<name>A0A367YMF0_9ASCO</name>
<dbReference type="GO" id="GO:0005524">
    <property type="term" value="F:ATP binding"/>
    <property type="evidence" value="ECO:0007669"/>
    <property type="project" value="UniProtKB-KW"/>
</dbReference>
<dbReference type="SUPFAM" id="SSF52540">
    <property type="entry name" value="P-loop containing nucleoside triphosphate hydrolases"/>
    <property type="match status" value="2"/>
</dbReference>
<keyword evidence="2" id="KW-0378">Hydrolase</keyword>
<dbReference type="InterPro" id="IPR000330">
    <property type="entry name" value="SNF2_N"/>
</dbReference>
<keyword evidence="3" id="KW-0067">ATP-binding</keyword>
<dbReference type="AlphaFoldDB" id="A0A367YMF0"/>
<dbReference type="InterPro" id="IPR050628">
    <property type="entry name" value="SNF2_RAD54_helicase_TF"/>
</dbReference>
<dbReference type="SMART" id="SM00487">
    <property type="entry name" value="DEXDc"/>
    <property type="match status" value="1"/>
</dbReference>
<dbReference type="STRING" id="5486.A0A367YMF0"/>
<sequence length="1139" mass="129690">MSNYSSTYTKVVEISNDLTHLIPIGTINFCNIPLKTRDLGAGLPAPDGWKWLDLQFLPSTPSNRAHQLVEIVDFLLTYGFFKCTYKIAKFHEDPSFHICKVRLYAVPVDVDGARFFREWRQMLKSSLRLDKNYIINLEILLKYVDFSLAGWEIDDRISVRDFLCNHIPVFVIDAQDSQKLPLPSNEESKFCIQRWSTGSSVGKHTLKTGASNSSFGQRVKDIYNEIPSPDLSKYLNEDTHGVTPVSPVENRLAKLAIDSTAESVTIPGVKSHVYPYQARSLGLMLERESVVRRSLVPNLIPLKPPNNASEFYFDLYSKQICAKPNLITLPKGGILAENMGLGKTLICLGLICLTKFEISKVPLDLLLYHEIEIQESVKSLSKLSRERVVQESIPWGYYDLPEAVRENLSQNPGYFCVQHDNDEFFNSDVQPRKRSQNRSGATTGLRKLYMCSTTLIVVPDNLFSQWSDEMRKHIEEGYLKVLCVANHVKEEDRGDGTMRYSKSVPEDVPAAISYDIILLSQSALSRSISDKLSPILNIYWKRLIIDEGHSMHSKSSKAAQMCRLLFSERRWAVSGTPTSGLTKLYMEEDNDVDIHLVENEFNAKTDLSKLGTIISNFLKMEPYYSQPKLWSQEIIAPLNRSVYGSELTFANLLNSIMVRHQPRDINVKLPYFHHEKIVLRPSFHDALSMNLFASVLAVNAVTSERTGVDYMFHQSNRQQLRRLLSNVQRATFYWTGFQQEDVQTLVDICDNALLNTKGKYNSWDIELLNKSKHTALTALRNPRWKMSQLIHELNYYVTNCSMFTSTFGVGNIEAKGIGIFGAPQLLAVKDFWRKNVFLTFSNEQEFRDKLESVSKEFWTRYWQDEAIRNKEKFSKKKAVENQANILEVITKPSSNHEELKPMGTPPLRKKRKVMFAEPDPMEEEDAEPDIVEILNPDIFHMGVNSIELLGTSSVKLTYLASELQENQHKKIKSIVFFEFEDSAYYLTELLEIINVKYILYANFINPIERSKNLKDFSSYDSESLGGIALIMNIAHSSHGLNIIAASCIFFINPVKKEAIEAQAIKRAHRIGQDKEVTIKTLTLANVDELKIFGTADEEGEVVDDGKLLEFMDLELDVDGNEFAAFPKPIALLSSGDESV</sequence>
<comment type="caution">
    <text evidence="6">The sequence shown here is derived from an EMBL/GenBank/DDBJ whole genome shotgun (WGS) entry which is preliminary data.</text>
</comment>
<proteinExistence type="predicted"/>
<feature type="domain" description="Helicase ATP-binding" evidence="4">
    <location>
        <begin position="453"/>
        <end position="595"/>
    </location>
</feature>
<dbReference type="InterPro" id="IPR001650">
    <property type="entry name" value="Helicase_C-like"/>
</dbReference>
<dbReference type="CDD" id="cd18793">
    <property type="entry name" value="SF2_C_SNF"/>
    <property type="match status" value="1"/>
</dbReference>
<keyword evidence="7" id="KW-1185">Reference proteome</keyword>
<dbReference type="Gene3D" id="3.40.50.300">
    <property type="entry name" value="P-loop containing nucleotide triphosphate hydrolases"/>
    <property type="match status" value="1"/>
</dbReference>
<dbReference type="OrthoDB" id="2801544at2759"/>
<dbReference type="GO" id="GO:0005634">
    <property type="term" value="C:nucleus"/>
    <property type="evidence" value="ECO:0007669"/>
    <property type="project" value="TreeGrafter"/>
</dbReference>
<reference evidence="6 7" key="1">
    <citation type="submission" date="2018-06" db="EMBL/GenBank/DDBJ databases">
        <title>Whole genome sequencing of Candida tropicalis (genome annotated by CSBL at Korea University).</title>
        <authorList>
            <person name="Ahn J."/>
        </authorList>
    </citation>
    <scope>NUCLEOTIDE SEQUENCE [LARGE SCALE GENOMIC DNA]</scope>
    <source>
        <strain evidence="6 7">ATCC 20962</strain>
    </source>
</reference>
<evidence type="ECO:0000313" key="6">
    <source>
        <dbReference type="EMBL" id="RCK67056.1"/>
    </source>
</evidence>
<evidence type="ECO:0000259" key="4">
    <source>
        <dbReference type="PROSITE" id="PS51192"/>
    </source>
</evidence>
<dbReference type="Pfam" id="PF00176">
    <property type="entry name" value="SNF2-rel_dom"/>
    <property type="match status" value="1"/>
</dbReference>
<evidence type="ECO:0000259" key="5">
    <source>
        <dbReference type="PROSITE" id="PS51194"/>
    </source>
</evidence>
<evidence type="ECO:0000256" key="1">
    <source>
        <dbReference type="ARBA" id="ARBA00022741"/>
    </source>
</evidence>
<dbReference type="GO" id="GO:0016787">
    <property type="term" value="F:hydrolase activity"/>
    <property type="evidence" value="ECO:0007669"/>
    <property type="project" value="UniProtKB-KW"/>
</dbReference>
<dbReference type="EMBL" id="QLNQ01000001">
    <property type="protein sequence ID" value="RCK67056.1"/>
    <property type="molecule type" value="Genomic_DNA"/>
</dbReference>
<evidence type="ECO:0000256" key="2">
    <source>
        <dbReference type="ARBA" id="ARBA00022801"/>
    </source>
</evidence>
<dbReference type="PROSITE" id="PS51194">
    <property type="entry name" value="HELICASE_CTER"/>
    <property type="match status" value="1"/>
</dbReference>
<dbReference type="PANTHER" id="PTHR45626">
    <property type="entry name" value="TRANSCRIPTION TERMINATION FACTOR 2-RELATED"/>
    <property type="match status" value="1"/>
</dbReference>
<dbReference type="CDD" id="cd18008">
    <property type="entry name" value="DEXDc_SHPRH-like"/>
    <property type="match status" value="1"/>
</dbReference>
<dbReference type="PANTHER" id="PTHR45626:SF51">
    <property type="entry name" value="SNF2-RELATED DOMAIN-CONTAINING PROTEIN"/>
    <property type="match status" value="1"/>
</dbReference>
<gene>
    <name evidence="6" type="primary">RAD5_0</name>
    <name evidence="6" type="ORF">Cantr_02419</name>
</gene>
<accession>A0A367YMF0</accession>
<dbReference type="Proteomes" id="UP000253472">
    <property type="component" value="Unassembled WGS sequence"/>
</dbReference>
<evidence type="ECO:0000313" key="7">
    <source>
        <dbReference type="Proteomes" id="UP000253472"/>
    </source>
</evidence>
<dbReference type="InterPro" id="IPR027417">
    <property type="entry name" value="P-loop_NTPase"/>
</dbReference>
<evidence type="ECO:0000256" key="3">
    <source>
        <dbReference type="ARBA" id="ARBA00022840"/>
    </source>
</evidence>
<dbReference type="GO" id="GO:0008094">
    <property type="term" value="F:ATP-dependent activity, acting on DNA"/>
    <property type="evidence" value="ECO:0007669"/>
    <property type="project" value="TreeGrafter"/>
</dbReference>
<dbReference type="InterPro" id="IPR049730">
    <property type="entry name" value="SNF2/RAD54-like_C"/>
</dbReference>
<keyword evidence="1" id="KW-0547">Nucleotide-binding</keyword>
<dbReference type="GO" id="GO:0006281">
    <property type="term" value="P:DNA repair"/>
    <property type="evidence" value="ECO:0007669"/>
    <property type="project" value="TreeGrafter"/>
</dbReference>
<dbReference type="PROSITE" id="PS51192">
    <property type="entry name" value="HELICASE_ATP_BIND_1"/>
    <property type="match status" value="1"/>
</dbReference>
<dbReference type="Pfam" id="PF00271">
    <property type="entry name" value="Helicase_C"/>
    <property type="match status" value="1"/>
</dbReference>
<organism evidence="6 7">
    <name type="scientific">Candida viswanathii</name>
    <dbReference type="NCBI Taxonomy" id="5486"/>
    <lineage>
        <taxon>Eukaryota</taxon>
        <taxon>Fungi</taxon>
        <taxon>Dikarya</taxon>
        <taxon>Ascomycota</taxon>
        <taxon>Saccharomycotina</taxon>
        <taxon>Pichiomycetes</taxon>
        <taxon>Debaryomycetaceae</taxon>
        <taxon>Candida/Lodderomyces clade</taxon>
        <taxon>Candida</taxon>
    </lineage>
</organism>